<dbReference type="EMBL" id="VFOW01000001">
    <property type="protein sequence ID" value="TQL76590.1"/>
    <property type="molecule type" value="Genomic_DNA"/>
</dbReference>
<comment type="caution">
    <text evidence="1">The sequence shown here is derived from an EMBL/GenBank/DDBJ whole genome shotgun (WGS) entry which is preliminary data.</text>
</comment>
<dbReference type="Proteomes" id="UP000317043">
    <property type="component" value="Unassembled WGS sequence"/>
</dbReference>
<evidence type="ECO:0000313" key="1">
    <source>
        <dbReference type="EMBL" id="TQL76590.1"/>
    </source>
</evidence>
<proteinExistence type="predicted"/>
<dbReference type="OrthoDB" id="9869942at2"/>
<dbReference type="RefSeq" id="WP_142038209.1">
    <property type="nucleotide sequence ID" value="NZ_JBHTGS010000001.1"/>
</dbReference>
<organism evidence="1 2">
    <name type="scientific">Stackebrandtia endophytica</name>
    <dbReference type="NCBI Taxonomy" id="1496996"/>
    <lineage>
        <taxon>Bacteria</taxon>
        <taxon>Bacillati</taxon>
        <taxon>Actinomycetota</taxon>
        <taxon>Actinomycetes</taxon>
        <taxon>Glycomycetales</taxon>
        <taxon>Glycomycetaceae</taxon>
        <taxon>Stackebrandtia</taxon>
    </lineage>
</organism>
<dbReference type="InParanoid" id="A0A543AVH4"/>
<sequence>MENDLSAMRECATALKTCGRTVTGHMDESGDDLTVTGNSGFVTVPAVSTIATDWTTQVNGFGRRLGSVGSVIAIAADDLGTQDTDNGVLIDQVTLPYQIV</sequence>
<evidence type="ECO:0000313" key="2">
    <source>
        <dbReference type="Proteomes" id="UP000317043"/>
    </source>
</evidence>
<dbReference type="AlphaFoldDB" id="A0A543AVH4"/>
<reference evidence="1 2" key="1">
    <citation type="submission" date="2019-06" db="EMBL/GenBank/DDBJ databases">
        <title>Sequencing the genomes of 1000 actinobacteria strains.</title>
        <authorList>
            <person name="Klenk H.-P."/>
        </authorList>
    </citation>
    <scope>NUCLEOTIDE SEQUENCE [LARGE SCALE GENOMIC DNA]</scope>
    <source>
        <strain evidence="1 2">DSM 45928</strain>
    </source>
</reference>
<protein>
    <submittedName>
        <fullName evidence="1">Uncharacterized protein</fullName>
    </submittedName>
</protein>
<name>A0A543AVH4_9ACTN</name>
<gene>
    <name evidence="1" type="ORF">FB566_2122</name>
</gene>
<accession>A0A543AVH4</accession>
<keyword evidence="2" id="KW-1185">Reference proteome</keyword>